<dbReference type="InterPro" id="IPR005321">
    <property type="entry name" value="Peptidase_S58_DmpA"/>
</dbReference>
<comment type="caution">
    <text evidence="3">The sequence shown here is derived from an EMBL/GenBank/DDBJ whole genome shotgun (WGS) entry which is preliminary data.</text>
</comment>
<dbReference type="SUPFAM" id="SSF56266">
    <property type="entry name" value="DmpA/ArgJ-like"/>
    <property type="match status" value="1"/>
</dbReference>
<dbReference type="Gene3D" id="3.60.70.12">
    <property type="entry name" value="L-amino peptidase D-ALA esterase/amidase"/>
    <property type="match status" value="1"/>
</dbReference>
<dbReference type="Proteomes" id="UP001235712">
    <property type="component" value="Unassembled WGS sequence"/>
</dbReference>
<feature type="region of interest" description="Disordered" evidence="2">
    <location>
        <begin position="1"/>
        <end position="23"/>
    </location>
</feature>
<dbReference type="InterPro" id="IPR016117">
    <property type="entry name" value="ArgJ-like_dom_sf"/>
</dbReference>
<accession>A0ABT9P551</accession>
<evidence type="ECO:0000313" key="3">
    <source>
        <dbReference type="EMBL" id="MDP9827826.1"/>
    </source>
</evidence>
<proteinExistence type="inferred from homology"/>
<keyword evidence="4" id="KW-1185">Reference proteome</keyword>
<dbReference type="RefSeq" id="WP_307244370.1">
    <property type="nucleotide sequence ID" value="NZ_JAUSQZ010000001.1"/>
</dbReference>
<dbReference type="Pfam" id="PF03576">
    <property type="entry name" value="Peptidase_S58"/>
    <property type="match status" value="1"/>
</dbReference>
<evidence type="ECO:0000256" key="1">
    <source>
        <dbReference type="ARBA" id="ARBA00007068"/>
    </source>
</evidence>
<comment type="similarity">
    <text evidence="1">Belongs to the peptidase S58 family.</text>
</comment>
<organism evidence="3 4">
    <name type="scientific">Kineosporia succinea</name>
    <dbReference type="NCBI Taxonomy" id="84632"/>
    <lineage>
        <taxon>Bacteria</taxon>
        <taxon>Bacillati</taxon>
        <taxon>Actinomycetota</taxon>
        <taxon>Actinomycetes</taxon>
        <taxon>Kineosporiales</taxon>
        <taxon>Kineosporiaceae</taxon>
        <taxon>Kineosporia</taxon>
    </lineage>
</organism>
<dbReference type="EMBL" id="JAUSQZ010000001">
    <property type="protein sequence ID" value="MDP9827826.1"/>
    <property type="molecule type" value="Genomic_DNA"/>
</dbReference>
<dbReference type="PANTHER" id="PTHR36512">
    <property type="entry name" value="D-AMINOPEPTIDASE"/>
    <property type="match status" value="1"/>
</dbReference>
<protein>
    <submittedName>
        <fullName evidence="3">L-aminopeptidase/D-esterase-like protein</fullName>
    </submittedName>
</protein>
<name>A0ABT9P551_9ACTN</name>
<evidence type="ECO:0000313" key="4">
    <source>
        <dbReference type="Proteomes" id="UP001235712"/>
    </source>
</evidence>
<dbReference type="PANTHER" id="PTHR36512:SF3">
    <property type="entry name" value="BLR5678 PROTEIN"/>
    <property type="match status" value="1"/>
</dbReference>
<reference evidence="3 4" key="1">
    <citation type="submission" date="2023-07" db="EMBL/GenBank/DDBJ databases">
        <title>Sequencing the genomes of 1000 actinobacteria strains.</title>
        <authorList>
            <person name="Klenk H.-P."/>
        </authorList>
    </citation>
    <scope>NUCLEOTIDE SEQUENCE [LARGE SCALE GENOMIC DNA]</scope>
    <source>
        <strain evidence="3 4">DSM 44388</strain>
    </source>
</reference>
<evidence type="ECO:0000256" key="2">
    <source>
        <dbReference type="SAM" id="MobiDB-lite"/>
    </source>
</evidence>
<gene>
    <name evidence="3" type="ORF">J2S57_003575</name>
</gene>
<sequence>MTHSARPAPLVPGRPVGNSPDLRLDSPGVGLGSVGLLEYDFPGVRIGTAEYPAGPTGCTVIEFPRLCRTAVDQRGGAVGMSGGFPWNHAVCLTGGSTFGLAAGTGVIDEMLRRGGYDVGFDRLPVVSSAVVYDFGPRDNAVHPDAELGRAALRNAVEGRAAFGRVGAGISTSVGKLDLARAEFAGQGVAFGQTGDASVLVVTVVNAVGVVVDRSGRVVRGNLDPDTGERSHPAAGYAAQLARGVSGPQPRGVTANTTITCVVTDVDLDDRELNQFARQVHGSMNRGIQPFNTGGDGDVLFAVTTGGVPPLPGTLTALGSVASELTWDAVLNAVV</sequence>